<dbReference type="GO" id="GO:1990904">
    <property type="term" value="C:ribonucleoprotein complex"/>
    <property type="evidence" value="ECO:0007669"/>
    <property type="project" value="UniProtKB-KW"/>
</dbReference>
<evidence type="ECO:0000256" key="3">
    <source>
        <dbReference type="ARBA" id="ARBA00023274"/>
    </source>
</evidence>
<reference evidence="7 8" key="2">
    <citation type="submission" date="2015-09" db="EMBL/GenBank/DDBJ databases">
        <title>Heavy metals and arsenic resistance mechanisms in polyextremophilic archaea of the family Ferroplasmaceae.</title>
        <authorList>
            <person name="Bulaev A.G."/>
            <person name="Kanygina A.V."/>
        </authorList>
    </citation>
    <scope>NUCLEOTIDE SEQUENCE [LARGE SCALE GENOMIC DNA]</scope>
    <source>
        <strain evidence="7 8">VT</strain>
    </source>
</reference>
<dbReference type="Proteomes" id="UP000050515">
    <property type="component" value="Unassembled WGS sequence"/>
</dbReference>
<proteinExistence type="inferred from homology"/>
<dbReference type="Proteomes" id="UP000050320">
    <property type="component" value="Unassembled WGS sequence"/>
</dbReference>
<dbReference type="SUPFAM" id="SSF54575">
    <property type="entry name" value="Ribosomal protein L31e"/>
    <property type="match status" value="1"/>
</dbReference>
<dbReference type="AlphaFoldDB" id="A0A0P9GU09"/>
<sequence length="90" mass="10294">MVEEQNLTNEQIINVSLRAARFSSRSRRADTAIKIIKEQVAKYTKSDMGMIWVDNKVNEALWSRGRKHIPTKISLKVIKLEDGTAEIILP</sequence>
<keyword evidence="8" id="KW-1185">Reference proteome</keyword>
<evidence type="ECO:0000256" key="2">
    <source>
        <dbReference type="ARBA" id="ARBA00022980"/>
    </source>
</evidence>
<name>A0A0P9GU09_9ARCH</name>
<dbReference type="RefSeq" id="WP_048102125.1">
    <property type="nucleotide sequence ID" value="NZ_JBBYJF010000006.1"/>
</dbReference>
<dbReference type="InterPro" id="IPR000054">
    <property type="entry name" value="Ribosomal_eL31"/>
</dbReference>
<evidence type="ECO:0000256" key="5">
    <source>
        <dbReference type="HAMAP-Rule" id="MF_00410"/>
    </source>
</evidence>
<keyword evidence="3 5" id="KW-0687">Ribonucleoprotein</keyword>
<evidence type="ECO:0000256" key="1">
    <source>
        <dbReference type="ARBA" id="ARBA00010808"/>
    </source>
</evidence>
<dbReference type="GO" id="GO:0006412">
    <property type="term" value="P:translation"/>
    <property type="evidence" value="ECO:0007669"/>
    <property type="project" value="UniProtKB-UniRule"/>
</dbReference>
<comment type="caution">
    <text evidence="6">The sequence shown here is derived from an EMBL/GenBank/DDBJ whole genome shotgun (WGS) entry which is preliminary data.</text>
</comment>
<dbReference type="Pfam" id="PF01198">
    <property type="entry name" value="Ribosomal_L31e"/>
    <property type="match status" value="1"/>
</dbReference>
<dbReference type="Gene3D" id="3.10.440.10">
    <property type="match status" value="1"/>
</dbReference>
<dbReference type="PATRIC" id="fig|507754.4.peg.487"/>
<dbReference type="NCBIfam" id="NF002258">
    <property type="entry name" value="PRK01192.1-1"/>
    <property type="match status" value="1"/>
</dbReference>
<gene>
    <name evidence="5" type="primary">rpl31e</name>
    <name evidence="7" type="ORF">AOG54_01830</name>
    <name evidence="6" type="ORF">SE19_08675</name>
</gene>
<accession>A0A0P9GU09</accession>
<dbReference type="PROSITE" id="PS01144">
    <property type="entry name" value="RIBOSOMAL_L31E"/>
    <property type="match status" value="1"/>
</dbReference>
<reference evidence="6 9" key="1">
    <citation type="submission" date="2015-09" db="EMBL/GenBank/DDBJ databases">
        <title>Draft genome sequence of Acidiplasma aeolicum DSM 18409.</title>
        <authorList>
            <person name="Hemp J."/>
        </authorList>
    </citation>
    <scope>NUCLEOTIDE SEQUENCE [LARGE SCALE GENOMIC DNA]</scope>
    <source>
        <strain evidence="6 9">V</strain>
    </source>
</reference>
<dbReference type="EMBL" id="LKBG01000286">
    <property type="protein sequence ID" value="KQB33626.1"/>
    <property type="molecule type" value="Genomic_DNA"/>
</dbReference>
<dbReference type="GeneID" id="84222127"/>
<dbReference type="GO" id="GO:0005840">
    <property type="term" value="C:ribosome"/>
    <property type="evidence" value="ECO:0007669"/>
    <property type="project" value="UniProtKB-KW"/>
</dbReference>
<evidence type="ECO:0000313" key="7">
    <source>
        <dbReference type="EMBL" id="KQB33626.1"/>
    </source>
</evidence>
<comment type="similarity">
    <text evidence="1 5">Belongs to the eukaryotic ribosomal protein eL31 family.</text>
</comment>
<dbReference type="HAMAP" id="MF_00410">
    <property type="entry name" value="Ribosomal_eL31"/>
    <property type="match status" value="1"/>
</dbReference>
<keyword evidence="2 5" id="KW-0689">Ribosomal protein</keyword>
<evidence type="ECO:0000313" key="6">
    <source>
        <dbReference type="EMBL" id="KPV44721.1"/>
    </source>
</evidence>
<protein>
    <recommendedName>
        <fullName evidence="4 5">Large ribosomal subunit protein eL31</fullName>
    </recommendedName>
</protein>
<dbReference type="GO" id="GO:0003735">
    <property type="term" value="F:structural constituent of ribosome"/>
    <property type="evidence" value="ECO:0007669"/>
    <property type="project" value="InterPro"/>
</dbReference>
<organism evidence="6 9">
    <name type="scientific">Acidiplasma aeolicum</name>
    <dbReference type="NCBI Taxonomy" id="507754"/>
    <lineage>
        <taxon>Archaea</taxon>
        <taxon>Methanobacteriati</taxon>
        <taxon>Thermoplasmatota</taxon>
        <taxon>Thermoplasmata</taxon>
        <taxon>Thermoplasmatales</taxon>
        <taxon>Ferroplasmaceae</taxon>
        <taxon>Acidiplasma</taxon>
    </lineage>
</organism>
<dbReference type="SMART" id="SM01380">
    <property type="entry name" value="Ribosomal_L31e"/>
    <property type="match status" value="1"/>
</dbReference>
<dbReference type="EMBL" id="LJCQ01000410">
    <property type="protein sequence ID" value="KPV44721.1"/>
    <property type="molecule type" value="Genomic_DNA"/>
</dbReference>
<evidence type="ECO:0000256" key="4">
    <source>
        <dbReference type="ARBA" id="ARBA00035230"/>
    </source>
</evidence>
<dbReference type="CDD" id="cd00463">
    <property type="entry name" value="Ribosomal_L31e"/>
    <property type="match status" value="1"/>
</dbReference>
<dbReference type="InterPro" id="IPR023621">
    <property type="entry name" value="Ribosomal_eL31_dom_sf"/>
</dbReference>
<dbReference type="InterPro" id="IPR020052">
    <property type="entry name" value="Ribosomal_eL31_CS"/>
</dbReference>
<dbReference type="OrthoDB" id="10127at2157"/>
<evidence type="ECO:0000313" key="9">
    <source>
        <dbReference type="Proteomes" id="UP000050515"/>
    </source>
</evidence>
<evidence type="ECO:0000313" key="8">
    <source>
        <dbReference type="Proteomes" id="UP000050320"/>
    </source>
</evidence>